<dbReference type="AlphaFoldDB" id="S9ZJT4"/>
<reference evidence="1 2" key="1">
    <citation type="submission" date="2013-06" db="EMBL/GenBank/DDBJ databases">
        <title>Draft genome sequence of Thauera terpenica.</title>
        <authorList>
            <person name="Liu B."/>
            <person name="Frostegard A.H."/>
            <person name="Shapleigh J.P."/>
        </authorList>
    </citation>
    <scope>NUCLEOTIDE SEQUENCE [LARGE SCALE GENOMIC DNA]</scope>
    <source>
        <strain evidence="1 2">58Eu</strain>
    </source>
</reference>
<comment type="caution">
    <text evidence="1">The sequence shown here is derived from an EMBL/GenBank/DDBJ whole genome shotgun (WGS) entry which is preliminary data.</text>
</comment>
<gene>
    <name evidence="1" type="ORF">M622_17685</name>
</gene>
<sequence length="86" mass="9499">MSTRKDHYQEAPANPFLAVSRLARLVWALENAKPMLADVLDAGANHPAFHNLLIELGNLDYLVRTLPIPRDPSGHPLHPTDVKGGR</sequence>
<evidence type="ECO:0000313" key="1">
    <source>
        <dbReference type="EMBL" id="EPZ14891.1"/>
    </source>
</evidence>
<dbReference type="EMBL" id="ATJV01000069">
    <property type="protein sequence ID" value="EPZ14891.1"/>
    <property type="molecule type" value="Genomic_DNA"/>
</dbReference>
<dbReference type="RefSeq" id="WP_021250018.1">
    <property type="nucleotide sequence ID" value="NZ_ATJV01000069.1"/>
</dbReference>
<dbReference type="STRING" id="1348657.M622_17685"/>
<name>S9ZJT4_9RHOO</name>
<keyword evidence="2" id="KW-1185">Reference proteome</keyword>
<organism evidence="1 2">
    <name type="scientific">Thauera terpenica 58Eu</name>
    <dbReference type="NCBI Taxonomy" id="1348657"/>
    <lineage>
        <taxon>Bacteria</taxon>
        <taxon>Pseudomonadati</taxon>
        <taxon>Pseudomonadota</taxon>
        <taxon>Betaproteobacteria</taxon>
        <taxon>Rhodocyclales</taxon>
        <taxon>Zoogloeaceae</taxon>
        <taxon>Thauera</taxon>
    </lineage>
</organism>
<accession>S9ZJT4</accession>
<protein>
    <submittedName>
        <fullName evidence="1">Uncharacterized protein</fullName>
    </submittedName>
</protein>
<proteinExistence type="predicted"/>
<evidence type="ECO:0000313" key="2">
    <source>
        <dbReference type="Proteomes" id="UP000015455"/>
    </source>
</evidence>
<dbReference type="Proteomes" id="UP000015455">
    <property type="component" value="Unassembled WGS sequence"/>
</dbReference>